<dbReference type="PANTHER" id="PTHR36918:SF1">
    <property type="entry name" value="PROTEIN-EXPORT PROTEIN SECB"/>
    <property type="match status" value="1"/>
</dbReference>
<reference evidence="7 8" key="1">
    <citation type="submission" date="2019-09" db="EMBL/GenBank/DDBJ databases">
        <title>Parvibaculum sedimenti sp. nov., isolated from sediment.</title>
        <authorList>
            <person name="Wang Y."/>
        </authorList>
    </citation>
    <scope>NUCLEOTIDE SEQUENCE [LARGE SCALE GENOMIC DNA]</scope>
    <source>
        <strain evidence="7 8">HXT-9</strain>
    </source>
</reference>
<dbReference type="HAMAP" id="MF_00821">
    <property type="entry name" value="SecB"/>
    <property type="match status" value="1"/>
</dbReference>
<gene>
    <name evidence="6 7" type="primary">secB</name>
    <name evidence="7" type="ORF">F2P47_16935</name>
</gene>
<dbReference type="Gene3D" id="3.10.420.10">
    <property type="entry name" value="SecB-like"/>
    <property type="match status" value="1"/>
</dbReference>
<dbReference type="GO" id="GO:0051262">
    <property type="term" value="P:protein tetramerization"/>
    <property type="evidence" value="ECO:0007669"/>
    <property type="project" value="InterPro"/>
</dbReference>
<evidence type="ECO:0000256" key="4">
    <source>
        <dbReference type="ARBA" id="ARBA00023010"/>
    </source>
</evidence>
<dbReference type="SUPFAM" id="SSF54611">
    <property type="entry name" value="SecB-like"/>
    <property type="match status" value="1"/>
</dbReference>
<dbReference type="NCBIfam" id="TIGR00809">
    <property type="entry name" value="secB"/>
    <property type="match status" value="1"/>
</dbReference>
<dbReference type="InterPro" id="IPR035958">
    <property type="entry name" value="SecB-like_sf"/>
</dbReference>
<evidence type="ECO:0000256" key="2">
    <source>
        <dbReference type="ARBA" id="ARBA00022448"/>
    </source>
</evidence>
<comment type="similarity">
    <text evidence="1 6">Belongs to the SecB family.</text>
</comment>
<sequence length="155" mass="17365">MSDENFQGLEGETGPQLRVLTQYIKDLSFENPNAPRTVGPLSEQPQISVRVDVGAQRLGETEFEVTISLGAEAKIQDELMFLTELDYCGLFRLVNIPAEQLEPVLLVECPRMLFPFARRIIADATRDGGFPPLLIDPVDFVGLYQQRRTEGEVPN</sequence>
<proteinExistence type="inferred from homology"/>
<comment type="subcellular location">
    <subcellularLocation>
        <location evidence="6">Cytoplasm</location>
    </subcellularLocation>
</comment>
<evidence type="ECO:0000313" key="8">
    <source>
        <dbReference type="Proteomes" id="UP000468901"/>
    </source>
</evidence>
<comment type="subunit">
    <text evidence="6">Homotetramer, a dimer of dimers. One homotetramer interacts with 1 SecA dimer.</text>
</comment>
<protein>
    <recommendedName>
        <fullName evidence="6">Protein-export protein SecB</fullName>
    </recommendedName>
</protein>
<dbReference type="PRINTS" id="PR01594">
    <property type="entry name" value="SECBCHAPRONE"/>
</dbReference>
<evidence type="ECO:0000256" key="3">
    <source>
        <dbReference type="ARBA" id="ARBA00022927"/>
    </source>
</evidence>
<dbReference type="GO" id="GO:0015031">
    <property type="term" value="P:protein transport"/>
    <property type="evidence" value="ECO:0007669"/>
    <property type="project" value="UniProtKB-UniRule"/>
</dbReference>
<accession>A0A6N6VE91</accession>
<keyword evidence="4 6" id="KW-0811">Translocation</keyword>
<dbReference type="Proteomes" id="UP000468901">
    <property type="component" value="Unassembled WGS sequence"/>
</dbReference>
<dbReference type="GO" id="GO:0005737">
    <property type="term" value="C:cytoplasm"/>
    <property type="evidence" value="ECO:0007669"/>
    <property type="project" value="UniProtKB-SubCell"/>
</dbReference>
<comment type="function">
    <text evidence="6">One of the proteins required for the normal export of preproteins out of the cell cytoplasm. It is a molecular chaperone that binds to a subset of precursor proteins, maintaining them in a translocation-competent state. It also specifically binds to its receptor SecA.</text>
</comment>
<keyword evidence="6" id="KW-0963">Cytoplasm</keyword>
<evidence type="ECO:0000256" key="5">
    <source>
        <dbReference type="ARBA" id="ARBA00023186"/>
    </source>
</evidence>
<dbReference type="GO" id="GO:0051082">
    <property type="term" value="F:unfolded protein binding"/>
    <property type="evidence" value="ECO:0007669"/>
    <property type="project" value="InterPro"/>
</dbReference>
<keyword evidence="2 6" id="KW-0813">Transport</keyword>
<dbReference type="Pfam" id="PF02556">
    <property type="entry name" value="SecB"/>
    <property type="match status" value="1"/>
</dbReference>
<organism evidence="7 8">
    <name type="scientific">Parvibaculum sedimenti</name>
    <dbReference type="NCBI Taxonomy" id="2608632"/>
    <lineage>
        <taxon>Bacteria</taxon>
        <taxon>Pseudomonadati</taxon>
        <taxon>Pseudomonadota</taxon>
        <taxon>Alphaproteobacteria</taxon>
        <taxon>Hyphomicrobiales</taxon>
        <taxon>Parvibaculaceae</taxon>
        <taxon>Parvibaculum</taxon>
    </lineage>
</organism>
<comment type="caution">
    <text evidence="7">The sequence shown here is derived from an EMBL/GenBank/DDBJ whole genome shotgun (WGS) entry which is preliminary data.</text>
</comment>
<evidence type="ECO:0000313" key="7">
    <source>
        <dbReference type="EMBL" id="KAB7738488.1"/>
    </source>
</evidence>
<dbReference type="EMBL" id="WESC01000021">
    <property type="protein sequence ID" value="KAB7738488.1"/>
    <property type="molecule type" value="Genomic_DNA"/>
</dbReference>
<dbReference type="AlphaFoldDB" id="A0A6N6VE91"/>
<evidence type="ECO:0000256" key="6">
    <source>
        <dbReference type="HAMAP-Rule" id="MF_00821"/>
    </source>
</evidence>
<dbReference type="RefSeq" id="WP_152217573.1">
    <property type="nucleotide sequence ID" value="NZ_JBAQYD010000193.1"/>
</dbReference>
<keyword evidence="5 6" id="KW-0143">Chaperone</keyword>
<dbReference type="GO" id="GO:0006457">
    <property type="term" value="P:protein folding"/>
    <property type="evidence" value="ECO:0007669"/>
    <property type="project" value="UniProtKB-UniRule"/>
</dbReference>
<name>A0A6N6VE91_9HYPH</name>
<dbReference type="NCBIfam" id="NF004392">
    <property type="entry name" value="PRK05751.1-3"/>
    <property type="match status" value="1"/>
</dbReference>
<keyword evidence="3 6" id="KW-0653">Protein transport</keyword>
<dbReference type="PANTHER" id="PTHR36918">
    <property type="match status" value="1"/>
</dbReference>
<keyword evidence="8" id="KW-1185">Reference proteome</keyword>
<dbReference type="InterPro" id="IPR003708">
    <property type="entry name" value="SecB"/>
</dbReference>
<evidence type="ECO:0000256" key="1">
    <source>
        <dbReference type="ARBA" id="ARBA00009990"/>
    </source>
</evidence>